<reference evidence="3 4" key="1">
    <citation type="journal article" date="2014" name="PLoS ONE">
        <title>Rumen cellulosomics: divergent fiber-degrading strategies revealed by comparative genome-wide analysis of six ruminococcal strains.</title>
        <authorList>
            <person name="Dassa B."/>
            <person name="Borovok I."/>
            <person name="Ruimy-Israeli V."/>
            <person name="Lamed R."/>
            <person name="Flint H.J."/>
            <person name="Duncan S.H."/>
            <person name="Henrissat B."/>
            <person name="Coutinho P."/>
            <person name="Morrison M."/>
            <person name="Mosoni P."/>
            <person name="Yeoman C.J."/>
            <person name="White B.A."/>
            <person name="Bayer E.A."/>
        </authorList>
    </citation>
    <scope>NUCLEOTIDE SEQUENCE [LARGE SCALE GENOMIC DNA]</scope>
    <source>
        <strain evidence="3 4">007c</strain>
    </source>
</reference>
<protein>
    <submittedName>
        <fullName evidence="3">Uncharacterized protein</fullName>
    </submittedName>
</protein>
<keyword evidence="2" id="KW-0812">Transmembrane</keyword>
<sequence length="352" mass="39579">MKKNDLRDALSGIKKDFIAESDDFKTISADFRREKTMKNKIVISAFCLVFVGIGTFGVFNSGLLKKDVLTAENEIDSTIPTVSNTSDRSDEPATSVSATNQQATNAETSTPHATENGESVTADNRTHKVIWAEDMATVNLIDDEGFTKWHQFNSVGYRLYNALESGEEDDVFAILARPAVDYTFIYNGKTLEEYDSDMYNEHILPDQLEQLLKEGDSLKYGEELYKTGTPTGEKWYQSLYEERIAFYGEAILEKYIVNGEFLREKVEQDISTALNSNEATVAYNTAYGAYLNQVAASIHGELPTEVVTEANGIIMYLTREEFSVFSPDRIDEWSFDLAFKDGNLTYQYGGDE</sequence>
<evidence type="ECO:0000313" key="3">
    <source>
        <dbReference type="EMBL" id="EWM55068.1"/>
    </source>
</evidence>
<keyword evidence="2" id="KW-1133">Transmembrane helix</keyword>
<keyword evidence="4" id="KW-1185">Reference proteome</keyword>
<name>W7UML9_RUMFL</name>
<dbReference type="EMBL" id="ATAX01000006">
    <property type="protein sequence ID" value="EWM55068.1"/>
    <property type="molecule type" value="Genomic_DNA"/>
</dbReference>
<feature type="transmembrane region" description="Helical" evidence="2">
    <location>
        <begin position="41"/>
        <end position="59"/>
    </location>
</feature>
<dbReference type="AlphaFoldDB" id="W7UML9"/>
<dbReference type="RefSeq" id="WP_037296476.1">
    <property type="nucleotide sequence ID" value="NZ_ATAX01000006.1"/>
</dbReference>
<accession>W7UML9</accession>
<evidence type="ECO:0000313" key="4">
    <source>
        <dbReference type="Proteomes" id="UP000019365"/>
    </source>
</evidence>
<organism evidence="3 4">
    <name type="scientific">Ruminococcus flavefaciens 007c</name>
    <dbReference type="NCBI Taxonomy" id="1341157"/>
    <lineage>
        <taxon>Bacteria</taxon>
        <taxon>Bacillati</taxon>
        <taxon>Bacillota</taxon>
        <taxon>Clostridia</taxon>
        <taxon>Eubacteriales</taxon>
        <taxon>Oscillospiraceae</taxon>
        <taxon>Ruminococcus</taxon>
    </lineage>
</organism>
<comment type="caution">
    <text evidence="3">The sequence shown here is derived from an EMBL/GenBank/DDBJ whole genome shotgun (WGS) entry which is preliminary data.</text>
</comment>
<feature type="region of interest" description="Disordered" evidence="1">
    <location>
        <begin position="79"/>
        <end position="124"/>
    </location>
</feature>
<keyword evidence="2" id="KW-0472">Membrane</keyword>
<dbReference type="Proteomes" id="UP000019365">
    <property type="component" value="Unassembled WGS sequence"/>
</dbReference>
<dbReference type="PATRIC" id="fig|1341157.4.peg.177"/>
<evidence type="ECO:0000256" key="2">
    <source>
        <dbReference type="SAM" id="Phobius"/>
    </source>
</evidence>
<evidence type="ECO:0000256" key="1">
    <source>
        <dbReference type="SAM" id="MobiDB-lite"/>
    </source>
</evidence>
<dbReference type="eggNOG" id="ENOG5030UB5">
    <property type="taxonomic scope" value="Bacteria"/>
</dbReference>
<feature type="compositionally biased region" description="Polar residues" evidence="1">
    <location>
        <begin position="79"/>
        <end position="123"/>
    </location>
</feature>
<dbReference type="OrthoDB" id="9825705at2"/>
<proteinExistence type="predicted"/>
<gene>
    <name evidence="3" type="ORF">RF007C_05190</name>
</gene>